<reference evidence="2" key="1">
    <citation type="submission" date="2018-08" db="EMBL/GenBank/DDBJ databases">
        <authorList>
            <person name="Im W.T."/>
        </authorList>
    </citation>
    <scope>NUCLEOTIDE SEQUENCE [LARGE SCALE GENOMIC DNA]</scope>
    <source>
        <strain evidence="2">LA-28</strain>
    </source>
</reference>
<organism evidence="1 2">
    <name type="scientific">Mesorhizobium denitrificans</name>
    <dbReference type="NCBI Taxonomy" id="2294114"/>
    <lineage>
        <taxon>Bacteria</taxon>
        <taxon>Pseudomonadati</taxon>
        <taxon>Pseudomonadota</taxon>
        <taxon>Alphaproteobacteria</taxon>
        <taxon>Hyphomicrobiales</taxon>
        <taxon>Phyllobacteriaceae</taxon>
        <taxon>Mesorhizobium</taxon>
    </lineage>
</organism>
<evidence type="ECO:0000313" key="1">
    <source>
        <dbReference type="EMBL" id="RFC64786.1"/>
    </source>
</evidence>
<dbReference type="Proteomes" id="UP000262379">
    <property type="component" value="Unassembled WGS sequence"/>
</dbReference>
<dbReference type="EMBL" id="QURN01000017">
    <property type="protein sequence ID" value="RFC64786.1"/>
    <property type="molecule type" value="Genomic_DNA"/>
</dbReference>
<comment type="caution">
    <text evidence="1">The sequence shown here is derived from an EMBL/GenBank/DDBJ whole genome shotgun (WGS) entry which is preliminary data.</text>
</comment>
<dbReference type="RefSeq" id="WP_116625430.1">
    <property type="nucleotide sequence ID" value="NZ_QURN01000017.1"/>
</dbReference>
<dbReference type="AlphaFoldDB" id="A0A371X6C9"/>
<evidence type="ECO:0000313" key="2">
    <source>
        <dbReference type="Proteomes" id="UP000262379"/>
    </source>
</evidence>
<gene>
    <name evidence="1" type="ORF">DY251_18660</name>
</gene>
<accession>A0A371X6C9</accession>
<protein>
    <submittedName>
        <fullName evidence="1">Uncharacterized protein</fullName>
    </submittedName>
</protein>
<sequence>MDNRAYRTANIIVRGKVCIVEVHVKAAGLWEARGSLDGSMIVAEGTSSGGALAIWRQMAGA</sequence>
<keyword evidence="2" id="KW-1185">Reference proteome</keyword>
<proteinExistence type="predicted"/>
<name>A0A371X6C9_9HYPH</name>